<dbReference type="InterPro" id="IPR051380">
    <property type="entry name" value="pH-response_reg_palI/RIM9"/>
</dbReference>
<feature type="compositionally biased region" description="Polar residues" evidence="1">
    <location>
        <begin position="562"/>
        <end position="577"/>
    </location>
</feature>
<feature type="transmembrane region" description="Helical" evidence="2">
    <location>
        <begin position="90"/>
        <end position="110"/>
    </location>
</feature>
<sequence length="631" mass="67916">MALAAFGCSTAVVVINAISLAFLILATITAPVVTSLGLAEADGNRFGVFGHCSTGGSSCSTATFPYDAVSVGQTNDWKMDDNARTTLSKILIVAPIAAGLTLISFIFNFFAHFKAFGSSLAFYLIGFIFTLLAFFASAVICIVTFLLFFPHVTWLAWLLIPATVLNLFAVPLVFFALRTTPRKFDDEEEDEETEDKNLTDLSDGDNFRSNNEFKLDDFTGPPNAGFTNNNLHSTSSSEKNIPVSSLKVITNDSSSINDQRSGLDKATIHDYSTNNVPTKNFNYNGKIQTQHYGNPEGTPNLVSSQNYGRGGAIRSEAPAFKPQSAKPDYSTAATSLYPRSAYQSTPPQSARFQQRPVQPPQRIQQPGYQRSQQGSVSSGGAPSNGPNSAPVSAPVSAQAPVTNSSVYDEQHGLEGQNVLGNSRHGSSANSDDYDNELNDNDSDFTSVSQRAVNPRYYRGANAAPTLFPNQEQQQLVSPVNAPAPAPAPISTAAANAPQQNYYPSNVGSRPVITPQQQSFPDHTSSYYSPSNGGPVSGQFSPQQFNSPSFSGQMPSQPPQQPRVQRQNTSDALLSTNPDFMISGPAFQKQNNVKRINPANTPTYRPAYKRNQPGANKISAASLAGDSPYNFK</sequence>
<reference evidence="3 4" key="1">
    <citation type="journal article" date="2012" name="Eukaryot. Cell">
        <title>Draft genome sequence of Wickerhamomyces ciferrii NRRL Y-1031 F-60-10.</title>
        <authorList>
            <person name="Schneider J."/>
            <person name="Andrea H."/>
            <person name="Blom J."/>
            <person name="Jaenicke S."/>
            <person name="Ruckert C."/>
            <person name="Schorsch C."/>
            <person name="Szczepanowski R."/>
            <person name="Farwick M."/>
            <person name="Goesmann A."/>
            <person name="Puhler A."/>
            <person name="Schaffer S."/>
            <person name="Tauch A."/>
            <person name="Kohler T."/>
            <person name="Brinkrolf K."/>
        </authorList>
    </citation>
    <scope>NUCLEOTIDE SEQUENCE [LARGE SCALE GENOMIC DNA]</scope>
    <source>
        <strain evidence="4">ATCC 14091 / BCRC 22168 / CBS 111 / JCM 3599 / NBRC 0793 / NRRL Y-1031 F-60-10</strain>
    </source>
</reference>
<dbReference type="GO" id="GO:0032153">
    <property type="term" value="C:cell division site"/>
    <property type="evidence" value="ECO:0007669"/>
    <property type="project" value="TreeGrafter"/>
</dbReference>
<dbReference type="HOGENOM" id="CLU_026237_0_0_1"/>
<keyword evidence="2" id="KW-0812">Transmembrane</keyword>
<feature type="region of interest" description="Disordered" evidence="1">
    <location>
        <begin position="272"/>
        <end position="312"/>
    </location>
</feature>
<proteinExistence type="predicted"/>
<evidence type="ECO:0000256" key="1">
    <source>
        <dbReference type="SAM" id="MobiDB-lite"/>
    </source>
</evidence>
<dbReference type="PANTHER" id="PTHR28013">
    <property type="entry name" value="PROTEIN DCV1-RELATED"/>
    <property type="match status" value="1"/>
</dbReference>
<feature type="compositionally biased region" description="Polar residues" evidence="1">
    <location>
        <begin position="587"/>
        <end position="602"/>
    </location>
</feature>
<evidence type="ECO:0000313" key="4">
    <source>
        <dbReference type="Proteomes" id="UP000009328"/>
    </source>
</evidence>
<feature type="compositionally biased region" description="Polar residues" evidence="1">
    <location>
        <begin position="225"/>
        <end position="238"/>
    </location>
</feature>
<feature type="compositionally biased region" description="Acidic residues" evidence="1">
    <location>
        <begin position="431"/>
        <end position="442"/>
    </location>
</feature>
<dbReference type="eggNOG" id="ENOG502RYG1">
    <property type="taxonomic scope" value="Eukaryota"/>
</dbReference>
<dbReference type="Pfam" id="PF06687">
    <property type="entry name" value="SUR7"/>
    <property type="match status" value="1"/>
</dbReference>
<gene>
    <name evidence="3" type="ORF">BN7_926</name>
</gene>
<dbReference type="Proteomes" id="UP000009328">
    <property type="component" value="Unassembled WGS sequence"/>
</dbReference>
<keyword evidence="4" id="KW-1185">Reference proteome</keyword>
<evidence type="ECO:0000256" key="2">
    <source>
        <dbReference type="SAM" id="Phobius"/>
    </source>
</evidence>
<feature type="compositionally biased region" description="Polar residues" evidence="1">
    <location>
        <begin position="418"/>
        <end position="430"/>
    </location>
</feature>
<feature type="region of interest" description="Disordered" evidence="1">
    <location>
        <begin position="340"/>
        <end position="403"/>
    </location>
</feature>
<feature type="compositionally biased region" description="Low complexity" evidence="1">
    <location>
        <begin position="536"/>
        <end position="554"/>
    </location>
</feature>
<feature type="compositionally biased region" description="Polar residues" evidence="1">
    <location>
        <begin position="498"/>
        <end position="533"/>
    </location>
</feature>
<feature type="compositionally biased region" description="Low complexity" evidence="1">
    <location>
        <begin position="353"/>
        <end position="401"/>
    </location>
</feature>
<feature type="transmembrane region" description="Helical" evidence="2">
    <location>
        <begin position="122"/>
        <end position="148"/>
    </location>
</feature>
<dbReference type="FunCoup" id="K0K928">
    <property type="interactions" value="1"/>
</dbReference>
<feature type="region of interest" description="Disordered" evidence="1">
    <location>
        <begin position="185"/>
        <end position="238"/>
    </location>
</feature>
<dbReference type="AlphaFoldDB" id="K0K928"/>
<dbReference type="InterPro" id="IPR009571">
    <property type="entry name" value="SUR7/Rim9-like_fungi"/>
</dbReference>
<dbReference type="PANTHER" id="PTHR28013:SF8">
    <property type="entry name" value="AEL027WP"/>
    <property type="match status" value="1"/>
</dbReference>
<feature type="region of interest" description="Disordered" evidence="1">
    <location>
        <begin position="498"/>
        <end position="631"/>
    </location>
</feature>
<organism evidence="3 4">
    <name type="scientific">Wickerhamomyces ciferrii (strain ATCC 14091 / BCRC 22168 / CBS 111 / JCM 3599 / NBRC 0793 / NRRL Y-1031 F-60-10)</name>
    <name type="common">Yeast</name>
    <name type="synonym">Pichia ciferrii</name>
    <dbReference type="NCBI Taxonomy" id="1206466"/>
    <lineage>
        <taxon>Eukaryota</taxon>
        <taxon>Fungi</taxon>
        <taxon>Dikarya</taxon>
        <taxon>Ascomycota</taxon>
        <taxon>Saccharomycotina</taxon>
        <taxon>Saccharomycetes</taxon>
        <taxon>Phaffomycetales</taxon>
        <taxon>Wickerhamomycetaceae</taxon>
        <taxon>Wickerhamomyces</taxon>
    </lineage>
</organism>
<protein>
    <submittedName>
        <fullName evidence="3">PH-response regulator protein</fullName>
    </submittedName>
</protein>
<feature type="compositionally biased region" description="Polar residues" evidence="1">
    <location>
        <begin position="341"/>
        <end position="352"/>
    </location>
</feature>
<feature type="region of interest" description="Disordered" evidence="1">
    <location>
        <begin position="416"/>
        <end position="450"/>
    </location>
</feature>
<accession>K0K928</accession>
<dbReference type="InParanoid" id="K0K928"/>
<feature type="transmembrane region" description="Helical" evidence="2">
    <location>
        <begin position="154"/>
        <end position="177"/>
    </location>
</feature>
<evidence type="ECO:0000313" key="3">
    <source>
        <dbReference type="EMBL" id="CCH41385.1"/>
    </source>
</evidence>
<dbReference type="GO" id="GO:0035838">
    <property type="term" value="C:growing cell tip"/>
    <property type="evidence" value="ECO:0007669"/>
    <property type="project" value="TreeGrafter"/>
</dbReference>
<dbReference type="STRING" id="1206466.K0K928"/>
<comment type="caution">
    <text evidence="3">The sequence shown here is derived from an EMBL/GenBank/DDBJ whole genome shotgun (WGS) entry which is preliminary data.</text>
</comment>
<feature type="compositionally biased region" description="Polar residues" evidence="1">
    <location>
        <begin position="272"/>
        <end position="292"/>
    </location>
</feature>
<keyword evidence="2" id="KW-0472">Membrane</keyword>
<keyword evidence="2" id="KW-1133">Transmembrane helix</keyword>
<dbReference type="EMBL" id="CAIF01000019">
    <property type="protein sequence ID" value="CCH41385.1"/>
    <property type="molecule type" value="Genomic_DNA"/>
</dbReference>
<name>K0K928_WICCF</name>
<dbReference type="GO" id="GO:0005886">
    <property type="term" value="C:plasma membrane"/>
    <property type="evidence" value="ECO:0007669"/>
    <property type="project" value="InterPro"/>
</dbReference>